<dbReference type="InterPro" id="IPR023209">
    <property type="entry name" value="DAO"/>
</dbReference>
<accession>A0A9P9JXN9</accession>
<evidence type="ECO:0000313" key="7">
    <source>
        <dbReference type="EMBL" id="KAH7232619.1"/>
    </source>
</evidence>
<dbReference type="SUPFAM" id="SSF51971">
    <property type="entry name" value="Nucleotide-binding domain"/>
    <property type="match status" value="1"/>
</dbReference>
<dbReference type="OrthoDB" id="2015447at2759"/>
<dbReference type="PANTHER" id="PTHR11530:SF26">
    <property type="entry name" value="FAD DEPENDENT OXIDOREDUCTASE SUPERFAMILY (AFU_ORTHOLOGUE AFUA_5G13940)"/>
    <property type="match status" value="1"/>
</dbReference>
<keyword evidence="5" id="KW-0560">Oxidoreductase</keyword>
<organism evidence="7 8">
    <name type="scientific">Fusarium solani</name>
    <name type="common">Filamentous fungus</name>
    <dbReference type="NCBI Taxonomy" id="169388"/>
    <lineage>
        <taxon>Eukaryota</taxon>
        <taxon>Fungi</taxon>
        <taxon>Dikarya</taxon>
        <taxon>Ascomycota</taxon>
        <taxon>Pezizomycotina</taxon>
        <taxon>Sordariomycetes</taxon>
        <taxon>Hypocreomycetidae</taxon>
        <taxon>Hypocreales</taxon>
        <taxon>Nectriaceae</taxon>
        <taxon>Fusarium</taxon>
        <taxon>Fusarium solani species complex</taxon>
    </lineage>
</organism>
<evidence type="ECO:0000256" key="2">
    <source>
        <dbReference type="ARBA" id="ARBA00006730"/>
    </source>
</evidence>
<sequence length="373" mass="40679">MSNSTEPTVVVVGAGIIGLTSALKIQQLLAESPTTQSTSVLLVAKEWPTSIPGAPISHSADYASMWAGAHVRPIPGSTPQLRREAKWLKHTVAELERHRQSEPWVGIRHLPGIEYLEDPSPDYLKQDAQSFAAETGLSGYRKYEAHELPDGVKLAFEYDTYCINSPLYCSNLLRKFILQGGKTLQRELKSEEEAFTLASQVLFVVNASGMGFKDAKCFPIKGQIVLTNLAAADKTITKQLKDGSWSFIIPRSFNGGTVIGGTKEPGDWRIEPSLELRQRVLDNAKSIAAESCGQNQVPGPLKVIKDVVGRRPAREGGMRVETETKDNGQGVQYVIHAYGAGGRGYEMSWGVASEVADLAREVLRSTSALKSKL</sequence>
<comment type="caution">
    <text evidence="7">The sequence shown here is derived from an EMBL/GenBank/DDBJ whole genome shotgun (WGS) entry which is preliminary data.</text>
</comment>
<comment type="similarity">
    <text evidence="2">Belongs to the DAMOX/DASOX family.</text>
</comment>
<evidence type="ECO:0000256" key="5">
    <source>
        <dbReference type="ARBA" id="ARBA00023002"/>
    </source>
</evidence>
<dbReference type="Gene3D" id="3.30.9.10">
    <property type="entry name" value="D-Amino Acid Oxidase, subunit A, domain 2"/>
    <property type="match status" value="1"/>
</dbReference>
<dbReference type="SUPFAM" id="SSF54373">
    <property type="entry name" value="FAD-linked reductases, C-terminal domain"/>
    <property type="match status" value="1"/>
</dbReference>
<dbReference type="InterPro" id="IPR006181">
    <property type="entry name" value="D-amino_acid_oxidase_CS"/>
</dbReference>
<comment type="cofactor">
    <cofactor evidence="1">
        <name>FAD</name>
        <dbReference type="ChEBI" id="CHEBI:57692"/>
    </cofactor>
</comment>
<name>A0A9P9JXN9_FUSSL</name>
<dbReference type="PIRSF" id="PIRSF000189">
    <property type="entry name" value="D-aa_oxidase"/>
    <property type="match status" value="1"/>
</dbReference>
<dbReference type="GO" id="GO:0071949">
    <property type="term" value="F:FAD binding"/>
    <property type="evidence" value="ECO:0007669"/>
    <property type="project" value="InterPro"/>
</dbReference>
<gene>
    <name evidence="7" type="ORF">B0J15DRAFT_505097</name>
</gene>
<evidence type="ECO:0000256" key="1">
    <source>
        <dbReference type="ARBA" id="ARBA00001974"/>
    </source>
</evidence>
<dbReference type="InterPro" id="IPR006076">
    <property type="entry name" value="FAD-dep_OxRdtase"/>
</dbReference>
<dbReference type="Proteomes" id="UP000736672">
    <property type="component" value="Unassembled WGS sequence"/>
</dbReference>
<dbReference type="PROSITE" id="PS00677">
    <property type="entry name" value="DAO"/>
    <property type="match status" value="1"/>
</dbReference>
<proteinExistence type="inferred from homology"/>
<dbReference type="Gene3D" id="3.40.50.720">
    <property type="entry name" value="NAD(P)-binding Rossmann-like Domain"/>
    <property type="match status" value="1"/>
</dbReference>
<dbReference type="GO" id="GO:0003884">
    <property type="term" value="F:D-amino-acid oxidase activity"/>
    <property type="evidence" value="ECO:0007669"/>
    <property type="project" value="InterPro"/>
</dbReference>
<evidence type="ECO:0000256" key="3">
    <source>
        <dbReference type="ARBA" id="ARBA00022630"/>
    </source>
</evidence>
<dbReference type="PANTHER" id="PTHR11530">
    <property type="entry name" value="D-AMINO ACID OXIDASE"/>
    <property type="match status" value="1"/>
</dbReference>
<dbReference type="AlphaFoldDB" id="A0A9P9JXN9"/>
<dbReference type="GO" id="GO:0005737">
    <property type="term" value="C:cytoplasm"/>
    <property type="evidence" value="ECO:0007669"/>
    <property type="project" value="TreeGrafter"/>
</dbReference>
<keyword evidence="4" id="KW-0274">FAD</keyword>
<feature type="domain" description="FAD dependent oxidoreductase" evidence="6">
    <location>
        <begin position="9"/>
        <end position="358"/>
    </location>
</feature>
<dbReference type="Pfam" id="PF01266">
    <property type="entry name" value="DAO"/>
    <property type="match status" value="1"/>
</dbReference>
<reference evidence="7" key="1">
    <citation type="journal article" date="2021" name="Nat. Commun.">
        <title>Genetic determinants of endophytism in the Arabidopsis root mycobiome.</title>
        <authorList>
            <person name="Mesny F."/>
            <person name="Miyauchi S."/>
            <person name="Thiergart T."/>
            <person name="Pickel B."/>
            <person name="Atanasova L."/>
            <person name="Karlsson M."/>
            <person name="Huettel B."/>
            <person name="Barry K.W."/>
            <person name="Haridas S."/>
            <person name="Chen C."/>
            <person name="Bauer D."/>
            <person name="Andreopoulos W."/>
            <person name="Pangilinan J."/>
            <person name="LaButti K."/>
            <person name="Riley R."/>
            <person name="Lipzen A."/>
            <person name="Clum A."/>
            <person name="Drula E."/>
            <person name="Henrissat B."/>
            <person name="Kohler A."/>
            <person name="Grigoriev I.V."/>
            <person name="Martin F.M."/>
            <person name="Hacquard S."/>
        </authorList>
    </citation>
    <scope>NUCLEOTIDE SEQUENCE</scope>
    <source>
        <strain evidence="7">FSSC 5 MPI-SDFR-AT-0091</strain>
    </source>
</reference>
<dbReference type="EMBL" id="JAGTJS010000028">
    <property type="protein sequence ID" value="KAH7232619.1"/>
    <property type="molecule type" value="Genomic_DNA"/>
</dbReference>
<dbReference type="GO" id="GO:0019478">
    <property type="term" value="P:D-amino acid catabolic process"/>
    <property type="evidence" value="ECO:0007669"/>
    <property type="project" value="TreeGrafter"/>
</dbReference>
<keyword evidence="3" id="KW-0285">Flavoprotein</keyword>
<keyword evidence="8" id="KW-1185">Reference proteome</keyword>
<protein>
    <submittedName>
        <fullName evidence="7">FAD dependent oxidoreductase</fullName>
    </submittedName>
</protein>
<evidence type="ECO:0000313" key="8">
    <source>
        <dbReference type="Proteomes" id="UP000736672"/>
    </source>
</evidence>
<evidence type="ECO:0000256" key="4">
    <source>
        <dbReference type="ARBA" id="ARBA00022827"/>
    </source>
</evidence>
<evidence type="ECO:0000259" key="6">
    <source>
        <dbReference type="Pfam" id="PF01266"/>
    </source>
</evidence>